<keyword evidence="2" id="KW-0732">Signal</keyword>
<feature type="coiled-coil region" evidence="1">
    <location>
        <begin position="63"/>
        <end position="93"/>
    </location>
</feature>
<accession>A0A0U3B3C1</accession>
<protein>
    <submittedName>
        <fullName evidence="3">Uncharacterized protein</fullName>
    </submittedName>
</protein>
<feature type="signal peptide" evidence="2">
    <location>
        <begin position="1"/>
        <end position="20"/>
    </location>
</feature>
<dbReference type="EMBL" id="KU176944">
    <property type="protein sequence ID" value="ALT06319.1"/>
    <property type="molecule type" value="Genomic_DNA"/>
</dbReference>
<reference evidence="3" key="1">
    <citation type="submission" date="2015-11" db="EMBL/GenBank/DDBJ databases">
        <authorList>
            <person name="Zong Z."/>
            <person name="Wu W."/>
            <person name="Feng Y."/>
        </authorList>
    </citation>
    <scope>NUCLEOTIDE SEQUENCE</scope>
    <source>
        <strain evidence="3">WCHCF65</strain>
        <plasmid evidence="3">pKPC2_CF65</plasmid>
    </source>
</reference>
<organism evidence="3">
    <name type="scientific">Citrobacter freundii</name>
    <dbReference type="NCBI Taxonomy" id="546"/>
    <lineage>
        <taxon>Bacteria</taxon>
        <taxon>Pseudomonadati</taxon>
        <taxon>Pseudomonadota</taxon>
        <taxon>Gammaproteobacteria</taxon>
        <taxon>Enterobacterales</taxon>
        <taxon>Enterobacteriaceae</taxon>
        <taxon>Citrobacter</taxon>
        <taxon>Citrobacter freundii complex</taxon>
    </lineage>
</organism>
<geneLocation type="plasmid" evidence="3">
    <name>pKPC2_CF65</name>
</geneLocation>
<dbReference type="RefSeq" id="WP_053389850.1">
    <property type="nucleotide sequence ID" value="NZ_KU176944.1"/>
</dbReference>
<gene>
    <name evidence="3" type="ORF">pKPC2_CF65_00016</name>
</gene>
<keyword evidence="1" id="KW-0175">Coiled coil</keyword>
<sequence length="271" mass="31123">MKRCLLALLISAVLSGQAFAIGVPVMDGAQIAGQIRELSQGLRNYDQYLQQTGLSNSQLLQAYKDYDQMLTDYKQVLREAQRLKATLQGQNLETFLNRLKQIDMYDPRYSRGDDAHVGDQPWDDAVERNKLLNGWGMSDEEWSQMNSEIPYTANDRERAKEIFQYRKRKAEGAVRQDLASRKTDESLIEQTKRADELGSALDDLGDNDALATQQLMARQNQMIIDQNLEMQAQKNTEFKMSNQIANDYFNNMAKARERREKAMSKAYKEGN</sequence>
<feature type="chain" id="PRO_5006836360" evidence="2">
    <location>
        <begin position="21"/>
        <end position="271"/>
    </location>
</feature>
<dbReference type="AlphaFoldDB" id="A0A0U3B3C1"/>
<evidence type="ECO:0000256" key="1">
    <source>
        <dbReference type="SAM" id="Coils"/>
    </source>
</evidence>
<proteinExistence type="predicted"/>
<evidence type="ECO:0000256" key="2">
    <source>
        <dbReference type="SAM" id="SignalP"/>
    </source>
</evidence>
<evidence type="ECO:0000313" key="3">
    <source>
        <dbReference type="EMBL" id="ALT06319.1"/>
    </source>
</evidence>
<name>A0A0U3B3C1_CITFR</name>
<keyword evidence="3" id="KW-0614">Plasmid</keyword>